<comment type="cofactor">
    <cofactor evidence="1">
        <name>pyridoxal 5'-phosphate</name>
        <dbReference type="ChEBI" id="CHEBI:597326"/>
    </cofactor>
</comment>
<dbReference type="PANTHER" id="PTHR42825:SF2">
    <property type="entry name" value="BRANCHED-CHAIN-AMINO-ACID AMINOTRANSFERASE 3, CHLOROPLASTIC-RELATED"/>
    <property type="match status" value="1"/>
</dbReference>
<dbReference type="InterPro" id="IPR036038">
    <property type="entry name" value="Aminotransferase-like"/>
</dbReference>
<keyword evidence="3" id="KW-0032">Aminotransferase</keyword>
<dbReference type="SUPFAM" id="SSF56752">
    <property type="entry name" value="D-aminoacid aminotransferase-like PLP-dependent enzymes"/>
    <property type="match status" value="1"/>
</dbReference>
<evidence type="ECO:0000256" key="4">
    <source>
        <dbReference type="ARBA" id="ARBA00022679"/>
    </source>
</evidence>
<dbReference type="PIRSF" id="PIRSF006468">
    <property type="entry name" value="BCAT1"/>
    <property type="match status" value="1"/>
</dbReference>
<dbReference type="InterPro" id="IPR005786">
    <property type="entry name" value="B_amino_transII"/>
</dbReference>
<gene>
    <name evidence="6" type="ORF">BASA50_006354</name>
</gene>
<protein>
    <recommendedName>
        <fullName evidence="8">Branched-chain amino acid aminotransferase</fullName>
    </recommendedName>
</protein>
<dbReference type="PANTHER" id="PTHR42825">
    <property type="entry name" value="AMINO ACID AMINOTRANSFERASE"/>
    <property type="match status" value="1"/>
</dbReference>
<accession>A0ABQ8F9Y0</accession>
<dbReference type="CDD" id="cd01557">
    <property type="entry name" value="BCAT_beta_family"/>
    <property type="match status" value="1"/>
</dbReference>
<dbReference type="InterPro" id="IPR043132">
    <property type="entry name" value="BCAT-like_C"/>
</dbReference>
<evidence type="ECO:0000313" key="6">
    <source>
        <dbReference type="EMBL" id="KAH6594676.1"/>
    </source>
</evidence>
<dbReference type="InterPro" id="IPR043131">
    <property type="entry name" value="BCAT-like_N"/>
</dbReference>
<comment type="caution">
    <text evidence="6">The sequence shown here is derived from an EMBL/GenBank/DDBJ whole genome shotgun (WGS) entry which is preliminary data.</text>
</comment>
<keyword evidence="5" id="KW-0663">Pyridoxal phosphate</keyword>
<dbReference type="Gene3D" id="3.30.470.10">
    <property type="match status" value="1"/>
</dbReference>
<evidence type="ECO:0000256" key="2">
    <source>
        <dbReference type="ARBA" id="ARBA00009320"/>
    </source>
</evidence>
<evidence type="ECO:0008006" key="8">
    <source>
        <dbReference type="Google" id="ProtNLM"/>
    </source>
</evidence>
<dbReference type="NCBIfam" id="NF009897">
    <property type="entry name" value="PRK13357.1"/>
    <property type="match status" value="1"/>
</dbReference>
<organism evidence="6 7">
    <name type="scientific">Batrachochytrium salamandrivorans</name>
    <dbReference type="NCBI Taxonomy" id="1357716"/>
    <lineage>
        <taxon>Eukaryota</taxon>
        <taxon>Fungi</taxon>
        <taxon>Fungi incertae sedis</taxon>
        <taxon>Chytridiomycota</taxon>
        <taxon>Chytridiomycota incertae sedis</taxon>
        <taxon>Chytridiomycetes</taxon>
        <taxon>Rhizophydiales</taxon>
        <taxon>Rhizophydiales incertae sedis</taxon>
        <taxon>Batrachochytrium</taxon>
    </lineage>
</organism>
<evidence type="ECO:0000256" key="1">
    <source>
        <dbReference type="ARBA" id="ARBA00001933"/>
    </source>
</evidence>
<dbReference type="EMBL" id="JAFCIX010000330">
    <property type="protein sequence ID" value="KAH6594676.1"/>
    <property type="molecule type" value="Genomic_DNA"/>
</dbReference>
<proteinExistence type="inferred from homology"/>
<dbReference type="InterPro" id="IPR001544">
    <property type="entry name" value="Aminotrans_IV"/>
</dbReference>
<name>A0ABQ8F9Y0_9FUNG</name>
<evidence type="ECO:0000256" key="5">
    <source>
        <dbReference type="ARBA" id="ARBA00022898"/>
    </source>
</evidence>
<reference evidence="6 7" key="1">
    <citation type="submission" date="2021-02" db="EMBL/GenBank/DDBJ databases">
        <title>Variation within the Batrachochytrium salamandrivorans European outbreak.</title>
        <authorList>
            <person name="Kelly M."/>
            <person name="Pasmans F."/>
            <person name="Shea T.P."/>
            <person name="Munoz J.F."/>
            <person name="Carranza S."/>
            <person name="Cuomo C.A."/>
            <person name="Martel A."/>
        </authorList>
    </citation>
    <scope>NUCLEOTIDE SEQUENCE [LARGE SCALE GENOMIC DNA]</scope>
    <source>
        <strain evidence="6 7">AMFP18/2</strain>
    </source>
</reference>
<sequence length="388" mass="42363">MATLDWDNLAFDIVPTRSHIEYVYANGVWDTGTLVTGSTLNIHMWATALHYGQTCFEGLRAFSMKDGKVRIFRPDLNAARLQLSCNTLSMPAPPTSLFIDAIFRVVLDNIDSVPPYGHTASLYIRPFVIGSGGQIGPTPPDEFRFIVLVNPVGDYYKEGINTPVKTIIQHGFDRSSPNGIGHIKSGGNYAPCMGPTARAKAAGYALNLFVDAATHNNIEEFATSNFAALTRPDANGRRVYVTPKSASILGSITNRSLAELAVKTFGWAVERRVVPWEQLKRGDFDEVVACGTAVVVTPIGTIDREMPARDKDGDCSISTETAICSDISGIDSLWDNDRPAAIPMKIESVSIVGDFSGFKALHKVFRQIQSGDLDGWQKFNWMLPAEGL</sequence>
<dbReference type="Proteomes" id="UP001648503">
    <property type="component" value="Unassembled WGS sequence"/>
</dbReference>
<evidence type="ECO:0000313" key="7">
    <source>
        <dbReference type="Proteomes" id="UP001648503"/>
    </source>
</evidence>
<comment type="similarity">
    <text evidence="2">Belongs to the class-IV pyridoxal-phosphate-dependent aminotransferase family.</text>
</comment>
<keyword evidence="7" id="KW-1185">Reference proteome</keyword>
<keyword evidence="4" id="KW-0808">Transferase</keyword>
<dbReference type="InterPro" id="IPR033939">
    <property type="entry name" value="BCAT_family"/>
</dbReference>
<dbReference type="NCBIfam" id="TIGR01123">
    <property type="entry name" value="ilvE_II"/>
    <property type="match status" value="1"/>
</dbReference>
<dbReference type="Pfam" id="PF01063">
    <property type="entry name" value="Aminotran_4"/>
    <property type="match status" value="1"/>
</dbReference>
<evidence type="ECO:0000256" key="3">
    <source>
        <dbReference type="ARBA" id="ARBA00022576"/>
    </source>
</evidence>
<dbReference type="Gene3D" id="3.20.10.10">
    <property type="entry name" value="D-amino Acid Aminotransferase, subunit A, domain 2"/>
    <property type="match status" value="1"/>
</dbReference>